<evidence type="ECO:0000313" key="5">
    <source>
        <dbReference type="Proteomes" id="UP000281813"/>
    </source>
</evidence>
<proteinExistence type="inferred from homology"/>
<comment type="similarity">
    <text evidence="1">Belongs to the FlgD family.</text>
</comment>
<keyword evidence="4" id="KW-0969">Cilium</keyword>
<name>A0A494Z4H2_9BACI</name>
<dbReference type="InterPro" id="IPR005648">
    <property type="entry name" value="FlgD"/>
</dbReference>
<reference evidence="4 5" key="1">
    <citation type="journal article" date="2015" name="Antonie Van Leeuwenhoek">
        <title>Oceanobacillus bengalensis sp. nov., a bacterium isolated from seawater of the Bay of Bengal.</title>
        <authorList>
            <person name="Yongchang O."/>
            <person name="Xiang W."/>
            <person name="Wang G."/>
        </authorList>
    </citation>
    <scope>NUCLEOTIDE SEQUENCE [LARGE SCALE GENOMIC DNA]</scope>
    <source>
        <strain evidence="4 5">MCCC 1K00260</strain>
    </source>
</reference>
<feature type="compositionally biased region" description="Polar residues" evidence="3">
    <location>
        <begin position="1"/>
        <end position="14"/>
    </location>
</feature>
<evidence type="ECO:0000256" key="2">
    <source>
        <dbReference type="ARBA" id="ARBA00022795"/>
    </source>
</evidence>
<dbReference type="GO" id="GO:0044781">
    <property type="term" value="P:bacterial-type flagellum organization"/>
    <property type="evidence" value="ECO:0007669"/>
    <property type="project" value="UniProtKB-KW"/>
</dbReference>
<accession>A0A494Z4H2</accession>
<dbReference type="AlphaFoldDB" id="A0A494Z4H2"/>
<keyword evidence="4" id="KW-0966">Cell projection</keyword>
<keyword evidence="2" id="KW-1005">Bacterial flagellum biogenesis</keyword>
<keyword evidence="5" id="KW-1185">Reference proteome</keyword>
<dbReference type="OrthoDB" id="280334at2"/>
<feature type="region of interest" description="Disordered" evidence="3">
    <location>
        <begin position="1"/>
        <end position="24"/>
    </location>
</feature>
<gene>
    <name evidence="4" type="primary">flgD</name>
    <name evidence="4" type="ORF">D8M05_04885</name>
</gene>
<dbReference type="EMBL" id="RBZO01000005">
    <property type="protein sequence ID" value="RKQ17368.1"/>
    <property type="molecule type" value="Genomic_DNA"/>
</dbReference>
<sequence length="157" mass="17469">MTSIDPSLYLSNQRTTREPSPTLDKDGFLKILMTQLQNQDPTAPMDDKAMVEQMATLTSLEQITNIASTIDNFVQSQLMSPVIEYSHMIGKEVSYQAYDKETGEELEVTTSKVVAVTQSEGWAILKLKNGEEIYADAILEVSDANSDTPNSDEDVRE</sequence>
<dbReference type="NCBIfam" id="NF007197">
    <property type="entry name" value="PRK09618.1"/>
    <property type="match status" value="1"/>
</dbReference>
<dbReference type="Proteomes" id="UP000281813">
    <property type="component" value="Unassembled WGS sequence"/>
</dbReference>
<organism evidence="4 5">
    <name type="scientific">Oceanobacillus bengalensis</name>
    <dbReference type="NCBI Taxonomy" id="1435466"/>
    <lineage>
        <taxon>Bacteria</taxon>
        <taxon>Bacillati</taxon>
        <taxon>Bacillota</taxon>
        <taxon>Bacilli</taxon>
        <taxon>Bacillales</taxon>
        <taxon>Bacillaceae</taxon>
        <taxon>Oceanobacillus</taxon>
    </lineage>
</organism>
<evidence type="ECO:0000256" key="3">
    <source>
        <dbReference type="SAM" id="MobiDB-lite"/>
    </source>
</evidence>
<protein>
    <submittedName>
        <fullName evidence="4">Flagellar hook assembly protein FlgD</fullName>
    </submittedName>
</protein>
<dbReference type="Pfam" id="PF03963">
    <property type="entry name" value="FlgD"/>
    <property type="match status" value="1"/>
</dbReference>
<comment type="caution">
    <text evidence="4">The sequence shown here is derived from an EMBL/GenBank/DDBJ whole genome shotgun (WGS) entry which is preliminary data.</text>
</comment>
<dbReference type="RefSeq" id="WP_121129226.1">
    <property type="nucleotide sequence ID" value="NZ_JBHUFK010000024.1"/>
</dbReference>
<evidence type="ECO:0000256" key="1">
    <source>
        <dbReference type="ARBA" id="ARBA00010577"/>
    </source>
</evidence>
<keyword evidence="4" id="KW-0282">Flagellum</keyword>
<evidence type="ECO:0000313" key="4">
    <source>
        <dbReference type="EMBL" id="RKQ17368.1"/>
    </source>
</evidence>